<comment type="caution">
    <text evidence="1">The sequence shown here is derived from an EMBL/GenBank/DDBJ whole genome shotgun (WGS) entry which is preliminary data.</text>
</comment>
<gene>
    <name evidence="1" type="ORF">RY831_02060</name>
</gene>
<name>A0ABU6J2R8_9BURK</name>
<evidence type="ECO:0008006" key="3">
    <source>
        <dbReference type="Google" id="ProtNLM"/>
    </source>
</evidence>
<proteinExistence type="predicted"/>
<protein>
    <recommendedName>
        <fullName evidence="3">HTH cro/C1-type domain-containing protein</fullName>
    </recommendedName>
</protein>
<reference evidence="1 2" key="1">
    <citation type="submission" date="2023-10" db="EMBL/GenBank/DDBJ databases">
        <title>Noviherbaspirillum sp. CPCC 100848 genome assembly.</title>
        <authorList>
            <person name="Li X.Y."/>
            <person name="Fang X.M."/>
        </authorList>
    </citation>
    <scope>NUCLEOTIDE SEQUENCE [LARGE SCALE GENOMIC DNA]</scope>
    <source>
        <strain evidence="1 2">CPCC 100848</strain>
    </source>
</reference>
<keyword evidence="2" id="KW-1185">Reference proteome</keyword>
<accession>A0ABU6J2R8</accession>
<evidence type="ECO:0000313" key="2">
    <source>
        <dbReference type="Proteomes" id="UP001352263"/>
    </source>
</evidence>
<dbReference type="Proteomes" id="UP001352263">
    <property type="component" value="Unassembled WGS sequence"/>
</dbReference>
<evidence type="ECO:0000313" key="1">
    <source>
        <dbReference type="EMBL" id="MEC4717923.1"/>
    </source>
</evidence>
<organism evidence="1 2">
    <name type="scientific">Noviherbaspirillum album</name>
    <dbReference type="NCBI Taxonomy" id="3080276"/>
    <lineage>
        <taxon>Bacteria</taxon>
        <taxon>Pseudomonadati</taxon>
        <taxon>Pseudomonadota</taxon>
        <taxon>Betaproteobacteria</taxon>
        <taxon>Burkholderiales</taxon>
        <taxon>Oxalobacteraceae</taxon>
        <taxon>Noviherbaspirillum</taxon>
    </lineage>
</organism>
<dbReference type="RefSeq" id="WP_326504668.1">
    <property type="nucleotide sequence ID" value="NZ_JAWIIV010000001.1"/>
</dbReference>
<sequence length="120" mass="13610">MKTIAHHPAFRFDPNRMLDVLLRRLQLANDDALCAELHVAPFVIARIRSGQSPIPPSLLIRINELSGINVRELRQLMGDRRREYRMGEFVPARQPAVEAGIRRRAMDADDAGLPSCVQWG</sequence>
<dbReference type="EMBL" id="JAWIIV010000001">
    <property type="protein sequence ID" value="MEC4717923.1"/>
    <property type="molecule type" value="Genomic_DNA"/>
</dbReference>